<accession>A0A7W8XWT7</accession>
<dbReference type="Gene3D" id="3.30.420.10">
    <property type="entry name" value="Ribonuclease H-like superfamily/Ribonuclease H"/>
    <property type="match status" value="1"/>
</dbReference>
<dbReference type="InterPro" id="IPR012337">
    <property type="entry name" value="RNaseH-like_sf"/>
</dbReference>
<dbReference type="AlphaFoldDB" id="A0A7W8XWT7"/>
<evidence type="ECO:0000313" key="1">
    <source>
        <dbReference type="EMBL" id="MBB5576986.1"/>
    </source>
</evidence>
<organism evidence="1 2">
    <name type="scientific">Rhizobium paranaense</name>
    <dbReference type="NCBI Taxonomy" id="1650438"/>
    <lineage>
        <taxon>Bacteria</taxon>
        <taxon>Pseudomonadati</taxon>
        <taxon>Pseudomonadota</taxon>
        <taxon>Alphaproteobacteria</taxon>
        <taxon>Hyphomicrobiales</taxon>
        <taxon>Rhizobiaceae</taxon>
        <taxon>Rhizobium/Agrobacterium group</taxon>
        <taxon>Rhizobium</taxon>
    </lineage>
</organism>
<dbReference type="Proteomes" id="UP000549882">
    <property type="component" value="Unassembled WGS sequence"/>
</dbReference>
<keyword evidence="2" id="KW-1185">Reference proteome</keyword>
<proteinExistence type="predicted"/>
<sequence length="48" mass="5573">MPLIKEGIANGERFWAHASEYTCPTNDIEHRTTKVKDPWTNGQVERMN</sequence>
<dbReference type="EMBL" id="JACHBI010000016">
    <property type="protein sequence ID" value="MBB5576986.1"/>
    <property type="molecule type" value="Genomic_DNA"/>
</dbReference>
<protein>
    <submittedName>
        <fullName evidence="1">Transposase InsO family protein</fullName>
    </submittedName>
</protein>
<reference evidence="1 2" key="1">
    <citation type="submission" date="2020-08" db="EMBL/GenBank/DDBJ databases">
        <title>Genomic Encyclopedia of Type Strains, Phase IV (KMG-V): Genome sequencing to study the core and pangenomes of soil and plant-associated prokaryotes.</title>
        <authorList>
            <person name="Whitman W."/>
        </authorList>
    </citation>
    <scope>NUCLEOTIDE SEQUENCE [LARGE SCALE GENOMIC DNA]</scope>
    <source>
        <strain evidence="1 2">SEMIA 4064</strain>
    </source>
</reference>
<dbReference type="InterPro" id="IPR036397">
    <property type="entry name" value="RNaseH_sf"/>
</dbReference>
<name>A0A7W8XWT7_9HYPH</name>
<evidence type="ECO:0000313" key="2">
    <source>
        <dbReference type="Proteomes" id="UP000549882"/>
    </source>
</evidence>
<dbReference type="SUPFAM" id="SSF53098">
    <property type="entry name" value="Ribonuclease H-like"/>
    <property type="match status" value="1"/>
</dbReference>
<dbReference type="GO" id="GO:0003676">
    <property type="term" value="F:nucleic acid binding"/>
    <property type="evidence" value="ECO:0007669"/>
    <property type="project" value="InterPro"/>
</dbReference>
<comment type="caution">
    <text evidence="1">The sequence shown here is derived from an EMBL/GenBank/DDBJ whole genome shotgun (WGS) entry which is preliminary data.</text>
</comment>
<gene>
    <name evidence="1" type="ORF">GGD50_005635</name>
</gene>